<dbReference type="SMART" id="SM00327">
    <property type="entry name" value="VWA"/>
    <property type="match status" value="1"/>
</dbReference>
<keyword evidence="1" id="KW-0732">Signal</keyword>
<dbReference type="OrthoDB" id="10070760at2759"/>
<feature type="signal peptide" evidence="1">
    <location>
        <begin position="1"/>
        <end position="31"/>
    </location>
</feature>
<dbReference type="InterPro" id="IPR002035">
    <property type="entry name" value="VWF_A"/>
</dbReference>
<dbReference type="EMBL" id="CAIIXF020000001">
    <property type="protein sequence ID" value="CAH1774115.1"/>
    <property type="molecule type" value="Genomic_DNA"/>
</dbReference>
<dbReference type="InterPro" id="IPR050525">
    <property type="entry name" value="ECM_Assembly_Org"/>
</dbReference>
<evidence type="ECO:0000313" key="4">
    <source>
        <dbReference type="Proteomes" id="UP000749559"/>
    </source>
</evidence>
<reference evidence="3" key="1">
    <citation type="submission" date="2022-03" db="EMBL/GenBank/DDBJ databases">
        <authorList>
            <person name="Martin C."/>
        </authorList>
    </citation>
    <scope>NUCLEOTIDE SEQUENCE</scope>
</reference>
<dbReference type="PROSITE" id="PS51257">
    <property type="entry name" value="PROKAR_LIPOPROTEIN"/>
    <property type="match status" value="1"/>
</dbReference>
<accession>A0A8S4MZ12</accession>
<evidence type="ECO:0000259" key="2">
    <source>
        <dbReference type="PROSITE" id="PS50234"/>
    </source>
</evidence>
<proteinExistence type="predicted"/>
<organism evidence="3 4">
    <name type="scientific">Owenia fusiformis</name>
    <name type="common">Polychaete worm</name>
    <dbReference type="NCBI Taxonomy" id="6347"/>
    <lineage>
        <taxon>Eukaryota</taxon>
        <taxon>Metazoa</taxon>
        <taxon>Spiralia</taxon>
        <taxon>Lophotrochozoa</taxon>
        <taxon>Annelida</taxon>
        <taxon>Polychaeta</taxon>
        <taxon>Sedentaria</taxon>
        <taxon>Canalipalpata</taxon>
        <taxon>Sabellida</taxon>
        <taxon>Oweniida</taxon>
        <taxon>Oweniidae</taxon>
        <taxon>Owenia</taxon>
    </lineage>
</organism>
<feature type="domain" description="VWFA" evidence="2">
    <location>
        <begin position="407"/>
        <end position="598"/>
    </location>
</feature>
<dbReference type="SUPFAM" id="SSF53300">
    <property type="entry name" value="vWA-like"/>
    <property type="match status" value="1"/>
</dbReference>
<dbReference type="PANTHER" id="PTHR24020">
    <property type="entry name" value="COLLAGEN ALPHA"/>
    <property type="match status" value="1"/>
</dbReference>
<evidence type="ECO:0000313" key="3">
    <source>
        <dbReference type="EMBL" id="CAH1774115.1"/>
    </source>
</evidence>
<dbReference type="InterPro" id="IPR036465">
    <property type="entry name" value="vWFA_dom_sf"/>
</dbReference>
<protein>
    <recommendedName>
        <fullName evidence="2">VWFA domain-containing protein</fullName>
    </recommendedName>
</protein>
<evidence type="ECO:0000256" key="1">
    <source>
        <dbReference type="SAM" id="SignalP"/>
    </source>
</evidence>
<dbReference type="CDD" id="cd01450">
    <property type="entry name" value="vWFA_subfamily_ECM"/>
    <property type="match status" value="1"/>
</dbReference>
<dbReference type="Gene3D" id="3.40.50.410">
    <property type="entry name" value="von Willebrand factor, type A domain"/>
    <property type="match status" value="1"/>
</dbReference>
<dbReference type="Pfam" id="PF00092">
    <property type="entry name" value="VWA"/>
    <property type="match status" value="1"/>
</dbReference>
<dbReference type="AlphaFoldDB" id="A0A8S4MZ12"/>
<dbReference type="PROSITE" id="PS50234">
    <property type="entry name" value="VWFA"/>
    <property type="match status" value="1"/>
</dbReference>
<name>A0A8S4MZ12_OWEFU</name>
<feature type="chain" id="PRO_5035835750" description="VWFA domain-containing protein" evidence="1">
    <location>
        <begin position="32"/>
        <end position="614"/>
    </location>
</feature>
<dbReference type="Proteomes" id="UP000749559">
    <property type="component" value="Unassembled WGS sequence"/>
</dbReference>
<comment type="caution">
    <text evidence="3">The sequence shown here is derived from an EMBL/GenBank/DDBJ whole genome shotgun (WGS) entry which is preliminary data.</text>
</comment>
<gene>
    <name evidence="3" type="ORF">OFUS_LOCUS1635</name>
</gene>
<keyword evidence="4" id="KW-1185">Reference proteome</keyword>
<sequence>MIIKTVGSWYLRRVMLMLLVTLVAACAVVKGQTTGTCPSVVGFPKNGGGEVKSLPDTGGNWANLMTDNVFPCNGVVKSWTYYRNNPTDAAFVSVWRIVQNGVFKLIFKTELPATTVGKHTVPVSPEAPVQKGDFIGIHFSRSASKCGVANANLYQGEHPELLLEDYFFTLNVGFYDDQFTVGAEFNFAPNNQMNFVKRTYAIQAEFEGDDATASQDPIFDNAKCHTLDAVPVNALMKELPQSGDNWANLQVGDIFPCDGVVTGYEYYRHPGSKGTAFVGIWEYSGPGKYEYTLKHKTALPWDASQGEQGGLVKVSIPQEAYLRVNQLDVLGVFYSKDDPVGVISNANPWQAATDNISYTTMYDTLNIKSYDEDFKVGGAYDWDQPSLWIVPRLYALKALFKEECGPDVVFAVDNSYSINRGVLKNVTVLMANIVNQFEVGPDEREAQFAALVFDKTVKDQFFFDTNNTKDGVLDNIAGLYIELDGKRTRTDRALKKISKNYLNKNGDRPNNKNFVCIITDGVTYPKRFKSKAVALARKLEGHPYNADVIVVGLPHRRAKDPGTHWNDLATDPDEEHMFLPPIYEVAELSLAKAIASKIASFACNKKAPVACNEE</sequence>